<accession>A0A7V7UTK3</accession>
<evidence type="ECO:0000313" key="1">
    <source>
        <dbReference type="EMBL" id="KAB2330338.1"/>
    </source>
</evidence>
<sequence length="63" mass="6849">MDFVIFQHGEVAGKVTKEWFTWGDSYKVQVLKEEMETIVIALVIAIDCVKSDQAAASSAAGAD</sequence>
<dbReference type="InterPro" id="IPR025659">
    <property type="entry name" value="Tubby-like_C"/>
</dbReference>
<gene>
    <name evidence="1" type="ORF">F7732_19500</name>
</gene>
<dbReference type="Proteomes" id="UP000441354">
    <property type="component" value="Unassembled WGS sequence"/>
</dbReference>
<reference evidence="1 2" key="1">
    <citation type="journal article" date="2014" name="Arch. Microbiol.">
        <title>Bacillus mesophilum sp. nov., strain IITR-54T, a novel 4-chlorobiphenyl dechlorinating bacterium.</title>
        <authorList>
            <person name="Manickam N."/>
            <person name="Singh N.K."/>
            <person name="Bajaj A."/>
            <person name="Kumar R.M."/>
            <person name="Kaur G."/>
            <person name="Kaur N."/>
            <person name="Bala M."/>
            <person name="Kumar A."/>
            <person name="Mayilraj S."/>
        </authorList>
    </citation>
    <scope>NUCLEOTIDE SEQUENCE [LARGE SCALE GENOMIC DNA]</scope>
    <source>
        <strain evidence="1 2">IITR-54</strain>
    </source>
</reference>
<comment type="caution">
    <text evidence="1">The sequence shown here is derived from an EMBL/GenBank/DDBJ whole genome shotgun (WGS) entry which is preliminary data.</text>
</comment>
<dbReference type="EMBL" id="WBOT01000008">
    <property type="protein sequence ID" value="KAB2330338.1"/>
    <property type="molecule type" value="Genomic_DNA"/>
</dbReference>
<keyword evidence="2" id="KW-1185">Reference proteome</keyword>
<dbReference type="AlphaFoldDB" id="A0A7V7UTK3"/>
<dbReference type="OrthoDB" id="652307at2"/>
<evidence type="ECO:0000313" key="2">
    <source>
        <dbReference type="Proteomes" id="UP000441354"/>
    </source>
</evidence>
<name>A0A7V7UTK3_9BACI</name>
<protein>
    <submittedName>
        <fullName evidence="1">Uncharacterized protein</fullName>
    </submittedName>
</protein>
<proteinExistence type="predicted"/>
<organism evidence="1 2">
    <name type="scientific">Bacillus mesophilum</name>
    <dbReference type="NCBI Taxonomy" id="1071718"/>
    <lineage>
        <taxon>Bacteria</taxon>
        <taxon>Bacillati</taxon>
        <taxon>Bacillota</taxon>
        <taxon>Bacilli</taxon>
        <taxon>Bacillales</taxon>
        <taxon>Bacillaceae</taxon>
        <taxon>Bacillus</taxon>
    </lineage>
</organism>
<dbReference type="SUPFAM" id="SSF54518">
    <property type="entry name" value="Tubby C-terminal domain-like"/>
    <property type="match status" value="1"/>
</dbReference>